<evidence type="ECO:0000256" key="1">
    <source>
        <dbReference type="ARBA" id="ARBA00022898"/>
    </source>
</evidence>
<dbReference type="PATRIC" id="fig|151081.8.peg.2163"/>
<comment type="similarity">
    <text evidence="2 4">Belongs to the pyridoxal phosphate-binding protein YggS/PROSC family.</text>
</comment>
<comment type="caution">
    <text evidence="6">The sequence shown here is derived from an EMBL/GenBank/DDBJ whole genome shotgun (WGS) entry which is preliminary data.</text>
</comment>
<name>A0A0F4PTE7_9GAMM</name>
<dbReference type="PROSITE" id="PS01211">
    <property type="entry name" value="UPF0001"/>
    <property type="match status" value="1"/>
</dbReference>
<dbReference type="Gene3D" id="3.20.20.10">
    <property type="entry name" value="Alanine racemase"/>
    <property type="match status" value="1"/>
</dbReference>
<dbReference type="PANTHER" id="PTHR10146:SF14">
    <property type="entry name" value="PYRIDOXAL PHOSPHATE HOMEOSTASIS PROTEIN"/>
    <property type="match status" value="1"/>
</dbReference>
<dbReference type="InterPro" id="IPR011078">
    <property type="entry name" value="PyrdxlP_homeostasis"/>
</dbReference>
<dbReference type="GO" id="GO:0030170">
    <property type="term" value="F:pyridoxal phosphate binding"/>
    <property type="evidence" value="ECO:0007669"/>
    <property type="project" value="UniProtKB-UniRule"/>
</dbReference>
<accession>A0A0F4PTE7</accession>
<dbReference type="PANTHER" id="PTHR10146">
    <property type="entry name" value="PROLINE SYNTHETASE CO-TRANSCRIBED BACTERIAL HOMOLOG PROTEIN"/>
    <property type="match status" value="1"/>
</dbReference>
<evidence type="ECO:0000259" key="5">
    <source>
        <dbReference type="Pfam" id="PF01168"/>
    </source>
</evidence>
<dbReference type="RefSeq" id="WP_045979572.1">
    <property type="nucleotide sequence ID" value="NZ_JXXY01000010.1"/>
</dbReference>
<keyword evidence="1 2" id="KW-0663">Pyridoxal phosphate</keyword>
<dbReference type="CDD" id="cd06824">
    <property type="entry name" value="PLPDE_III_Yggs_like"/>
    <property type="match status" value="1"/>
</dbReference>
<dbReference type="OrthoDB" id="9804072at2"/>
<dbReference type="NCBIfam" id="TIGR00044">
    <property type="entry name" value="YggS family pyridoxal phosphate-dependent enzyme"/>
    <property type="match status" value="1"/>
</dbReference>
<dbReference type="FunFam" id="3.20.20.10:FF:000018">
    <property type="entry name" value="Pyridoxal phosphate homeostasis protein"/>
    <property type="match status" value="1"/>
</dbReference>
<comment type="function">
    <text evidence="2">Pyridoxal 5'-phosphate (PLP)-binding protein, which is involved in PLP homeostasis.</text>
</comment>
<feature type="modified residue" description="N6-(pyridoxal phosphate)lysine" evidence="2 3">
    <location>
        <position position="36"/>
    </location>
</feature>
<dbReference type="InterPro" id="IPR001608">
    <property type="entry name" value="Ala_racemase_N"/>
</dbReference>
<dbReference type="AlphaFoldDB" id="A0A0F4PTE7"/>
<dbReference type="Proteomes" id="UP000033664">
    <property type="component" value="Unassembled WGS sequence"/>
</dbReference>
<keyword evidence="7" id="KW-1185">Reference proteome</keyword>
<gene>
    <name evidence="6" type="ORF">TW72_11710</name>
</gene>
<dbReference type="EMBL" id="JXXZ01000010">
    <property type="protein sequence ID" value="KJY98404.1"/>
    <property type="molecule type" value="Genomic_DNA"/>
</dbReference>
<reference evidence="6 7" key="1">
    <citation type="journal article" date="2015" name="BMC Genomics">
        <title>Genome mining reveals unlocked bioactive potential of marine Gram-negative bacteria.</title>
        <authorList>
            <person name="Machado H."/>
            <person name="Sonnenschein E.C."/>
            <person name="Melchiorsen J."/>
            <person name="Gram L."/>
        </authorList>
    </citation>
    <scope>NUCLEOTIDE SEQUENCE [LARGE SCALE GENOMIC DNA]</scope>
    <source>
        <strain evidence="6 7">S3137</strain>
    </source>
</reference>
<evidence type="ECO:0000256" key="4">
    <source>
        <dbReference type="RuleBase" id="RU004514"/>
    </source>
</evidence>
<dbReference type="eggNOG" id="COG0325">
    <property type="taxonomic scope" value="Bacteria"/>
</dbReference>
<feature type="domain" description="Alanine racemase N-terminal" evidence="5">
    <location>
        <begin position="8"/>
        <end position="227"/>
    </location>
</feature>
<dbReference type="PIRSF" id="PIRSF004848">
    <property type="entry name" value="YBL036c_PLPDEIII"/>
    <property type="match status" value="1"/>
</dbReference>
<evidence type="ECO:0000313" key="7">
    <source>
        <dbReference type="Proteomes" id="UP000033664"/>
    </source>
</evidence>
<proteinExistence type="inferred from homology"/>
<sequence>MVTIAERLDAAYARIATAAKKCNRDEKDITLIAVSKKKPLEDILAAFDHGHREFAESYVQEGVEKVQALNDHKTIVWHFIGPIQSNKTKAIAEHFHWVQSVDREKIARRLNEQRPTNMKPLNILIQVNIDNDDNKSGCSVAQLPQLAELVDNSRQLHLRGLMAIPAKTDSFDAQLQSFEKLKACFDKLQTQYPQLDTLSMGMSADVDAAIAAGSTMVRVGTAIFGERS</sequence>
<dbReference type="HAMAP" id="MF_02087">
    <property type="entry name" value="PLP_homeostasis"/>
    <property type="match status" value="1"/>
</dbReference>
<evidence type="ECO:0000313" key="6">
    <source>
        <dbReference type="EMBL" id="KJY98404.1"/>
    </source>
</evidence>
<comment type="cofactor">
    <cofactor evidence="3">
        <name>pyridoxal 5'-phosphate</name>
        <dbReference type="ChEBI" id="CHEBI:597326"/>
    </cofactor>
</comment>
<organism evidence="6 7">
    <name type="scientific">Pseudoalteromonas ruthenica</name>
    <dbReference type="NCBI Taxonomy" id="151081"/>
    <lineage>
        <taxon>Bacteria</taxon>
        <taxon>Pseudomonadati</taxon>
        <taxon>Pseudomonadota</taxon>
        <taxon>Gammaproteobacteria</taxon>
        <taxon>Alteromonadales</taxon>
        <taxon>Pseudoalteromonadaceae</taxon>
        <taxon>Pseudoalteromonas</taxon>
    </lineage>
</organism>
<dbReference type="Pfam" id="PF01168">
    <property type="entry name" value="Ala_racemase_N"/>
    <property type="match status" value="1"/>
</dbReference>
<dbReference type="SUPFAM" id="SSF51419">
    <property type="entry name" value="PLP-binding barrel"/>
    <property type="match status" value="1"/>
</dbReference>
<evidence type="ECO:0000256" key="3">
    <source>
        <dbReference type="PIRSR" id="PIRSR004848-1"/>
    </source>
</evidence>
<protein>
    <recommendedName>
        <fullName evidence="2">Pyridoxal phosphate homeostasis protein</fullName>
        <shortName evidence="2">PLP homeostasis protein</shortName>
    </recommendedName>
</protein>
<dbReference type="GeneID" id="58229157"/>
<evidence type="ECO:0000256" key="2">
    <source>
        <dbReference type="HAMAP-Rule" id="MF_02087"/>
    </source>
</evidence>
<dbReference type="InterPro" id="IPR029066">
    <property type="entry name" value="PLP-binding_barrel"/>
</dbReference>